<dbReference type="EMBL" id="MFMM01000001">
    <property type="protein sequence ID" value="OGG85185.1"/>
    <property type="molecule type" value="Genomic_DNA"/>
</dbReference>
<protein>
    <submittedName>
        <fullName evidence="1">Uncharacterized protein</fullName>
    </submittedName>
</protein>
<dbReference type="Proteomes" id="UP000177325">
    <property type="component" value="Unassembled WGS sequence"/>
</dbReference>
<gene>
    <name evidence="1" type="ORF">A3G90_03970</name>
</gene>
<accession>A0A1F6FH50</accession>
<dbReference type="AlphaFoldDB" id="A0A1F6FH50"/>
<proteinExistence type="predicted"/>
<name>A0A1F6FH50_9BACT</name>
<dbReference type="STRING" id="1798525.A3G90_03970"/>
<organism evidence="1 2">
    <name type="scientific">Candidatus Kaiserbacteria bacterium RIFCSPLOWO2_12_FULL_45_26</name>
    <dbReference type="NCBI Taxonomy" id="1798525"/>
    <lineage>
        <taxon>Bacteria</taxon>
        <taxon>Candidatus Kaiseribacteriota</taxon>
    </lineage>
</organism>
<reference evidence="1 2" key="1">
    <citation type="journal article" date="2016" name="Nat. Commun.">
        <title>Thousands of microbial genomes shed light on interconnected biogeochemical processes in an aquifer system.</title>
        <authorList>
            <person name="Anantharaman K."/>
            <person name="Brown C.T."/>
            <person name="Hug L.A."/>
            <person name="Sharon I."/>
            <person name="Castelle C.J."/>
            <person name="Probst A.J."/>
            <person name="Thomas B.C."/>
            <person name="Singh A."/>
            <person name="Wilkins M.J."/>
            <person name="Karaoz U."/>
            <person name="Brodie E.L."/>
            <person name="Williams K.H."/>
            <person name="Hubbard S.S."/>
            <person name="Banfield J.F."/>
        </authorList>
    </citation>
    <scope>NUCLEOTIDE SEQUENCE [LARGE SCALE GENOMIC DNA]</scope>
</reference>
<comment type="caution">
    <text evidence="1">The sequence shown here is derived from an EMBL/GenBank/DDBJ whole genome shotgun (WGS) entry which is preliminary data.</text>
</comment>
<evidence type="ECO:0000313" key="1">
    <source>
        <dbReference type="EMBL" id="OGG85185.1"/>
    </source>
</evidence>
<sequence>MNFERRLRDALNARTYPKDPEYGLDEMQPVDELVARIPRDAAHLLVLFNEYMMGQAMSINSPPPDKHELLVIENLWYIHLRELVAEALGMSPQELTEEIMADYEVRKGWKLCKTRQWNA</sequence>
<evidence type="ECO:0000313" key="2">
    <source>
        <dbReference type="Proteomes" id="UP000177325"/>
    </source>
</evidence>